<dbReference type="KEGG" id="tio:INP52_03105"/>
<evidence type="ECO:0000256" key="4">
    <source>
        <dbReference type="RuleBase" id="RU003744"/>
    </source>
</evidence>
<dbReference type="PANTHER" id="PTHR35936">
    <property type="entry name" value="MEMBRANE-BOUND LYTIC MUREIN TRANSGLYCOSYLASE F"/>
    <property type="match status" value="1"/>
</dbReference>
<dbReference type="InterPro" id="IPR001638">
    <property type="entry name" value="Solute-binding_3/MltF_N"/>
</dbReference>
<dbReference type="GO" id="GO:0030313">
    <property type="term" value="C:cell envelope"/>
    <property type="evidence" value="ECO:0007669"/>
    <property type="project" value="UniProtKB-SubCell"/>
</dbReference>
<dbReference type="AlphaFoldDB" id="A0A7S7RV26"/>
<dbReference type="Proteomes" id="UP000593735">
    <property type="component" value="Chromosome"/>
</dbReference>
<reference evidence="8 9" key="1">
    <citation type="submission" date="2020-10" db="EMBL/GenBank/DDBJ databases">
        <title>Olsenella immobilis sp.nov., isolated from the mud in a fermentation cellar used for the production of Chinese strong-flavoured liquor.</title>
        <authorList>
            <person name="Lu L."/>
        </authorList>
    </citation>
    <scope>NUCLEOTIDE SEQUENCE [LARGE SCALE GENOMIC DNA]</scope>
    <source>
        <strain evidence="8 9">LZLJ-2</strain>
    </source>
</reference>
<name>A0A7S7RV26_9ACTN</name>
<feature type="domain" description="Ionotropic glutamate receptor C-terminal" evidence="7">
    <location>
        <begin position="51"/>
        <end position="274"/>
    </location>
</feature>
<dbReference type="SMART" id="SM00079">
    <property type="entry name" value="PBPe"/>
    <property type="match status" value="1"/>
</dbReference>
<evidence type="ECO:0000256" key="3">
    <source>
        <dbReference type="ARBA" id="ARBA00022729"/>
    </source>
</evidence>
<dbReference type="SUPFAM" id="SSF53850">
    <property type="entry name" value="Periplasmic binding protein-like II"/>
    <property type="match status" value="1"/>
</dbReference>
<evidence type="ECO:0000259" key="6">
    <source>
        <dbReference type="SMART" id="SM00062"/>
    </source>
</evidence>
<comment type="similarity">
    <text evidence="2 4">Belongs to the bacterial solute-binding protein 3 family.</text>
</comment>
<evidence type="ECO:0000313" key="9">
    <source>
        <dbReference type="Proteomes" id="UP000593735"/>
    </source>
</evidence>
<evidence type="ECO:0000256" key="1">
    <source>
        <dbReference type="ARBA" id="ARBA00004196"/>
    </source>
</evidence>
<dbReference type="Pfam" id="PF00497">
    <property type="entry name" value="SBP_bac_3"/>
    <property type="match status" value="1"/>
</dbReference>
<dbReference type="Gene3D" id="3.40.190.10">
    <property type="entry name" value="Periplasmic binding protein-like II"/>
    <property type="match status" value="2"/>
</dbReference>
<proteinExistence type="inferred from homology"/>
<dbReference type="PROSITE" id="PS01039">
    <property type="entry name" value="SBP_BACTERIAL_3"/>
    <property type="match status" value="1"/>
</dbReference>
<dbReference type="EMBL" id="CP063767">
    <property type="protein sequence ID" value="QOY61203.1"/>
    <property type="molecule type" value="Genomic_DNA"/>
</dbReference>
<evidence type="ECO:0000313" key="8">
    <source>
        <dbReference type="EMBL" id="QOY61203.1"/>
    </source>
</evidence>
<dbReference type="SMART" id="SM00062">
    <property type="entry name" value="PBPb"/>
    <property type="match status" value="1"/>
</dbReference>
<evidence type="ECO:0000256" key="2">
    <source>
        <dbReference type="ARBA" id="ARBA00010333"/>
    </source>
</evidence>
<feature type="chain" id="PRO_5030919269" evidence="5">
    <location>
        <begin position="23"/>
        <end position="276"/>
    </location>
</feature>
<accession>A0A7S7RV26</accession>
<evidence type="ECO:0000259" key="7">
    <source>
        <dbReference type="SMART" id="SM00079"/>
    </source>
</evidence>
<organism evidence="8 9">
    <name type="scientific">Thermophilibacter immobilis</name>
    <dbReference type="NCBI Taxonomy" id="2779519"/>
    <lineage>
        <taxon>Bacteria</taxon>
        <taxon>Bacillati</taxon>
        <taxon>Actinomycetota</taxon>
        <taxon>Coriobacteriia</taxon>
        <taxon>Coriobacteriales</taxon>
        <taxon>Atopobiaceae</taxon>
        <taxon>Thermophilibacter</taxon>
    </lineage>
</organism>
<keyword evidence="3 5" id="KW-0732">Signal</keyword>
<dbReference type="CDD" id="cd13530">
    <property type="entry name" value="PBP2_peptides_like"/>
    <property type="match status" value="1"/>
</dbReference>
<sequence length="276" mass="28850">MKLSSRIAGGLVVVCALTAALAGCSGGGRTSTTSTTDEANAAGYTLVEDGKLVVASDLANPPFDFVNESTAEAQGFEVDLMDALAERLGLTCEYLPAMKFDSIIPLIKQGGKADVGVSNFTITDNRKQEIDFTDPYIDSNQGLVTRVGSDKTDEDALNDASVTIAVQSGTTGASWVEENLPQAQIVSLDDPVAAVTGVSTGRYDAAVADLPVMQYLCTNSFTDCQVSLEIPTGEQYGIVVSKDNPGLTAALNDALTDLEADGTISTLEVKWFGAEL</sequence>
<feature type="signal peptide" evidence="5">
    <location>
        <begin position="1"/>
        <end position="22"/>
    </location>
</feature>
<comment type="subcellular location">
    <subcellularLocation>
        <location evidence="1">Cell envelope</location>
    </subcellularLocation>
</comment>
<dbReference type="InterPro" id="IPR018313">
    <property type="entry name" value="SBP_3_CS"/>
</dbReference>
<dbReference type="PANTHER" id="PTHR35936:SF17">
    <property type="entry name" value="ARGININE-BINDING EXTRACELLULAR PROTEIN ARTP"/>
    <property type="match status" value="1"/>
</dbReference>
<dbReference type="PROSITE" id="PS51257">
    <property type="entry name" value="PROKAR_LIPOPROTEIN"/>
    <property type="match status" value="1"/>
</dbReference>
<feature type="domain" description="Solute-binding protein family 3/N-terminal" evidence="6">
    <location>
        <begin position="51"/>
        <end position="275"/>
    </location>
</feature>
<dbReference type="RefSeq" id="WP_194372322.1">
    <property type="nucleotide sequence ID" value="NZ_CP063767.1"/>
</dbReference>
<protein>
    <submittedName>
        <fullName evidence="8">Amino acid ABC transporter substrate-binding protein</fullName>
    </submittedName>
</protein>
<gene>
    <name evidence="8" type="ORF">INP52_03105</name>
</gene>
<dbReference type="GO" id="GO:0016020">
    <property type="term" value="C:membrane"/>
    <property type="evidence" value="ECO:0007669"/>
    <property type="project" value="InterPro"/>
</dbReference>
<keyword evidence="9" id="KW-1185">Reference proteome</keyword>
<evidence type="ECO:0000256" key="5">
    <source>
        <dbReference type="SAM" id="SignalP"/>
    </source>
</evidence>
<dbReference type="GO" id="GO:0015276">
    <property type="term" value="F:ligand-gated monoatomic ion channel activity"/>
    <property type="evidence" value="ECO:0007669"/>
    <property type="project" value="InterPro"/>
</dbReference>
<dbReference type="InterPro" id="IPR001320">
    <property type="entry name" value="Iontro_rcpt_C"/>
</dbReference>